<evidence type="ECO:0000313" key="4">
    <source>
        <dbReference type="EMBL" id="KAA6389681.1"/>
    </source>
</evidence>
<dbReference type="GO" id="GO:0085020">
    <property type="term" value="P:protein K6-linked ubiquitination"/>
    <property type="evidence" value="ECO:0007669"/>
    <property type="project" value="TreeGrafter"/>
</dbReference>
<evidence type="ECO:0000256" key="3">
    <source>
        <dbReference type="PROSITE-ProRule" id="PRU00023"/>
    </source>
</evidence>
<reference evidence="4 5" key="1">
    <citation type="submission" date="2019-03" db="EMBL/GenBank/DDBJ databases">
        <title>Single cell metagenomics reveals metabolic interactions within the superorganism composed of flagellate Streblomastix strix and complex community of Bacteroidetes bacteria on its surface.</title>
        <authorList>
            <person name="Treitli S.C."/>
            <person name="Kolisko M."/>
            <person name="Husnik F."/>
            <person name="Keeling P."/>
            <person name="Hampl V."/>
        </authorList>
    </citation>
    <scope>NUCLEOTIDE SEQUENCE [LARGE SCALE GENOMIC DNA]</scope>
    <source>
        <strain evidence="4">ST1C</strain>
    </source>
</reference>
<dbReference type="Proteomes" id="UP000324800">
    <property type="component" value="Unassembled WGS sequence"/>
</dbReference>
<name>A0A5J4W430_9EUKA</name>
<keyword evidence="1" id="KW-0677">Repeat</keyword>
<dbReference type="PANTHER" id="PTHR24171:SF8">
    <property type="entry name" value="BRCA1-ASSOCIATED RING DOMAIN PROTEIN 1"/>
    <property type="match status" value="1"/>
</dbReference>
<feature type="repeat" description="ANK" evidence="3">
    <location>
        <begin position="44"/>
        <end position="76"/>
    </location>
</feature>
<protein>
    <submittedName>
        <fullName evidence="4">Uncharacterized protein</fullName>
    </submittedName>
</protein>
<evidence type="ECO:0000313" key="5">
    <source>
        <dbReference type="Proteomes" id="UP000324800"/>
    </source>
</evidence>
<dbReference type="Gene3D" id="1.25.40.20">
    <property type="entry name" value="Ankyrin repeat-containing domain"/>
    <property type="match status" value="1"/>
</dbReference>
<comment type="caution">
    <text evidence="4">The sequence shown here is derived from an EMBL/GenBank/DDBJ whole genome shotgun (WGS) entry which is preliminary data.</text>
</comment>
<dbReference type="PROSITE" id="PS50088">
    <property type="entry name" value="ANK_REPEAT"/>
    <property type="match status" value="2"/>
</dbReference>
<gene>
    <name evidence="4" type="ORF">EZS28_014792</name>
</gene>
<dbReference type="GO" id="GO:0004842">
    <property type="term" value="F:ubiquitin-protein transferase activity"/>
    <property type="evidence" value="ECO:0007669"/>
    <property type="project" value="TreeGrafter"/>
</dbReference>
<evidence type="ECO:0000256" key="1">
    <source>
        <dbReference type="ARBA" id="ARBA00022737"/>
    </source>
</evidence>
<dbReference type="PROSITE" id="PS50297">
    <property type="entry name" value="ANK_REP_REGION"/>
    <property type="match status" value="2"/>
</dbReference>
<sequence>MSRFSPAQLSAAIKVRAACITGDLDTLKEMVKQDHTIVQTPYEYGKTPLSIAASWGHDELIQFLIDEGADINHADEIGWVPLHWAAFTGNLDTCHLLINQGADYMRENKAHQTPLDFEKAEKLRDEINKRSQGGE</sequence>
<dbReference type="InterPro" id="IPR002110">
    <property type="entry name" value="Ankyrin_rpt"/>
</dbReference>
<dbReference type="AlphaFoldDB" id="A0A5J4W430"/>
<dbReference type="Pfam" id="PF12796">
    <property type="entry name" value="Ank_2"/>
    <property type="match status" value="1"/>
</dbReference>
<proteinExistence type="predicted"/>
<dbReference type="OrthoDB" id="539213at2759"/>
<organism evidence="4 5">
    <name type="scientific">Streblomastix strix</name>
    <dbReference type="NCBI Taxonomy" id="222440"/>
    <lineage>
        <taxon>Eukaryota</taxon>
        <taxon>Metamonada</taxon>
        <taxon>Preaxostyla</taxon>
        <taxon>Oxymonadida</taxon>
        <taxon>Streblomastigidae</taxon>
        <taxon>Streblomastix</taxon>
    </lineage>
</organism>
<evidence type="ECO:0000256" key="2">
    <source>
        <dbReference type="ARBA" id="ARBA00023043"/>
    </source>
</evidence>
<dbReference type="SMART" id="SM00248">
    <property type="entry name" value="ANK"/>
    <property type="match status" value="2"/>
</dbReference>
<dbReference type="PANTHER" id="PTHR24171">
    <property type="entry name" value="ANKYRIN REPEAT DOMAIN-CONTAINING PROTEIN 39-RELATED"/>
    <property type="match status" value="1"/>
</dbReference>
<dbReference type="InterPro" id="IPR036770">
    <property type="entry name" value="Ankyrin_rpt-contain_sf"/>
</dbReference>
<keyword evidence="2 3" id="KW-0040">ANK repeat</keyword>
<dbReference type="EMBL" id="SNRW01003494">
    <property type="protein sequence ID" value="KAA6389681.1"/>
    <property type="molecule type" value="Genomic_DNA"/>
</dbReference>
<accession>A0A5J4W430</accession>
<dbReference type="SUPFAM" id="SSF48403">
    <property type="entry name" value="Ankyrin repeat"/>
    <property type="match status" value="1"/>
</dbReference>
<feature type="repeat" description="ANK" evidence="3">
    <location>
        <begin position="77"/>
        <end position="109"/>
    </location>
</feature>